<name>A0A2G8JC57_STIJA</name>
<dbReference type="GO" id="GO:0009100">
    <property type="term" value="P:glycoprotein metabolic process"/>
    <property type="evidence" value="ECO:0007669"/>
    <property type="project" value="TreeGrafter"/>
</dbReference>
<dbReference type="STRING" id="307972.A0A2G8JC57"/>
<dbReference type="AlphaFoldDB" id="A0A2G8JC57"/>
<sequence>MQVDDVAVKSLEKVSPLSNSGLGPLESAMQVDGTSPNQSSENIADEENSKEINSSIPLENPRHTVENVEEDDVKLLVELFYLPYEHGSRATLMLEQVHWLKSNAYVLHQTKKSKEEKAKVEQWTDQATDFLDFCKSVKRMHKRLLHIPNRSLLYDLYPYIWDIEGIISMVGSYVKWLGTSNDL</sequence>
<feature type="compositionally biased region" description="Polar residues" evidence="1">
    <location>
        <begin position="32"/>
        <end position="42"/>
    </location>
</feature>
<comment type="caution">
    <text evidence="2">The sequence shown here is derived from an EMBL/GenBank/DDBJ whole genome shotgun (WGS) entry which is preliminary data.</text>
</comment>
<accession>A0A2G8JC57</accession>
<organism evidence="2 3">
    <name type="scientific">Stichopus japonicus</name>
    <name type="common">Sea cucumber</name>
    <dbReference type="NCBI Taxonomy" id="307972"/>
    <lineage>
        <taxon>Eukaryota</taxon>
        <taxon>Metazoa</taxon>
        <taxon>Echinodermata</taxon>
        <taxon>Eleutherozoa</taxon>
        <taxon>Echinozoa</taxon>
        <taxon>Holothuroidea</taxon>
        <taxon>Aspidochirotacea</taxon>
        <taxon>Aspidochirotida</taxon>
        <taxon>Stichopodidae</taxon>
        <taxon>Apostichopus</taxon>
    </lineage>
</organism>
<dbReference type="EMBL" id="MRZV01002613">
    <property type="protein sequence ID" value="PIK33338.1"/>
    <property type="molecule type" value="Genomic_DNA"/>
</dbReference>
<protein>
    <submittedName>
        <fullName evidence="2">Uncharacterized protein</fullName>
    </submittedName>
</protein>
<feature type="region of interest" description="Disordered" evidence="1">
    <location>
        <begin position="15"/>
        <end position="61"/>
    </location>
</feature>
<proteinExistence type="predicted"/>
<dbReference type="Proteomes" id="UP000230750">
    <property type="component" value="Unassembled WGS sequence"/>
</dbReference>
<evidence type="ECO:0000313" key="2">
    <source>
        <dbReference type="EMBL" id="PIK33338.1"/>
    </source>
</evidence>
<dbReference type="GO" id="GO:0016231">
    <property type="term" value="F:beta-N-acetylglucosaminidase activity"/>
    <property type="evidence" value="ECO:0007669"/>
    <property type="project" value="TreeGrafter"/>
</dbReference>
<dbReference type="PANTHER" id="PTHR13170:SF16">
    <property type="entry name" value="PROTEIN O-GLCNACASE"/>
    <property type="match status" value="1"/>
</dbReference>
<gene>
    <name evidence="2" type="ORF">BSL78_29847</name>
</gene>
<evidence type="ECO:0000256" key="1">
    <source>
        <dbReference type="SAM" id="MobiDB-lite"/>
    </source>
</evidence>
<dbReference type="InterPro" id="IPR051822">
    <property type="entry name" value="Glycosyl_Hydrolase_84"/>
</dbReference>
<dbReference type="OrthoDB" id="9975416at2759"/>
<dbReference type="PANTHER" id="PTHR13170">
    <property type="entry name" value="O-GLCNACASE"/>
    <property type="match status" value="1"/>
</dbReference>
<evidence type="ECO:0000313" key="3">
    <source>
        <dbReference type="Proteomes" id="UP000230750"/>
    </source>
</evidence>
<dbReference type="Gene3D" id="1.20.58.240">
    <property type="entry name" value="STAT, domain 1"/>
    <property type="match status" value="1"/>
</dbReference>
<reference evidence="2 3" key="1">
    <citation type="journal article" date="2017" name="PLoS Biol.">
        <title>The sea cucumber genome provides insights into morphological evolution and visceral regeneration.</title>
        <authorList>
            <person name="Zhang X."/>
            <person name="Sun L."/>
            <person name="Yuan J."/>
            <person name="Sun Y."/>
            <person name="Gao Y."/>
            <person name="Zhang L."/>
            <person name="Li S."/>
            <person name="Dai H."/>
            <person name="Hamel J.F."/>
            <person name="Liu C."/>
            <person name="Yu Y."/>
            <person name="Liu S."/>
            <person name="Lin W."/>
            <person name="Guo K."/>
            <person name="Jin S."/>
            <person name="Xu P."/>
            <person name="Storey K.B."/>
            <person name="Huan P."/>
            <person name="Zhang T."/>
            <person name="Zhou Y."/>
            <person name="Zhang J."/>
            <person name="Lin C."/>
            <person name="Li X."/>
            <person name="Xing L."/>
            <person name="Huo D."/>
            <person name="Sun M."/>
            <person name="Wang L."/>
            <person name="Mercier A."/>
            <person name="Li F."/>
            <person name="Yang H."/>
            <person name="Xiang J."/>
        </authorList>
    </citation>
    <scope>NUCLEOTIDE SEQUENCE [LARGE SCALE GENOMIC DNA]</scope>
    <source>
        <strain evidence="2">Shaxun</strain>
        <tissue evidence="2">Muscle</tissue>
    </source>
</reference>
<keyword evidence="3" id="KW-1185">Reference proteome</keyword>